<evidence type="ECO:0000313" key="4">
    <source>
        <dbReference type="EMBL" id="RHN74257.1"/>
    </source>
</evidence>
<evidence type="ECO:0000313" key="7">
    <source>
        <dbReference type="Proteomes" id="UP000265566"/>
    </source>
</evidence>
<evidence type="ECO:0000256" key="1">
    <source>
        <dbReference type="SAM" id="MobiDB-lite"/>
    </source>
</evidence>
<feature type="signal peptide" evidence="2">
    <location>
        <begin position="1"/>
        <end position="25"/>
    </location>
</feature>
<feature type="compositionally biased region" description="Pro residues" evidence="1">
    <location>
        <begin position="166"/>
        <end position="180"/>
    </location>
</feature>
<name>A0A072V932_MEDTR</name>
<dbReference type="EnsemblPlants" id="KEH38141">
    <property type="protein sequence ID" value="KEH38141"/>
    <property type="gene ID" value="MTR_2g461950"/>
</dbReference>
<keyword evidence="6" id="KW-1185">Reference proteome</keyword>
<gene>
    <name evidence="5" type="primary">25488434</name>
    <name evidence="3" type="ordered locus">MTR_2g461950</name>
    <name evidence="4" type="ORF">MtrunA17_Chr2g0308341</name>
</gene>
<dbReference type="EMBL" id="PSQE01000002">
    <property type="protein sequence ID" value="RHN74257.1"/>
    <property type="molecule type" value="Genomic_DNA"/>
</dbReference>
<evidence type="ECO:0000313" key="5">
    <source>
        <dbReference type="EnsemblPlants" id="KEH38141"/>
    </source>
</evidence>
<dbReference type="Gramene" id="rna10292">
    <property type="protein sequence ID" value="RHN74257.1"/>
    <property type="gene ID" value="gene10292"/>
</dbReference>
<sequence length="226" mass="22979">MVSKEKLLILGFFVIVVLISSKVTARDLAKDSSVSTKFEVFEENNDASGVKYNKNISTRNNSVHPDWFIIPWIPKIPWIIPWIPKIPWIPWLPMPGGGTPPGGGYGGPGEPSAPGGGYGGPGEPSAPGGGYGEPPKEPSAPGGGYGGPGEPSGSINPGQPGDPGEPVEPGPVGPGEPPGKPGGLSEHGGSMTARMPRVETDRTPGGGSGVAGGGSPNQKDYHGGHI</sequence>
<dbReference type="AlphaFoldDB" id="A0A072V932"/>
<dbReference type="OrthoDB" id="1436775at2759"/>
<feature type="compositionally biased region" description="Low complexity" evidence="1">
    <location>
        <begin position="151"/>
        <end position="164"/>
    </location>
</feature>
<dbReference type="Proteomes" id="UP000002051">
    <property type="component" value="Chromosome 2"/>
</dbReference>
<feature type="compositionally biased region" description="Gly residues" evidence="1">
    <location>
        <begin position="204"/>
        <end position="215"/>
    </location>
</feature>
<reference evidence="7" key="4">
    <citation type="journal article" date="2018" name="Nat. Plants">
        <title>Whole-genome landscape of Medicago truncatula symbiotic genes.</title>
        <authorList>
            <person name="Pecrix Y."/>
            <person name="Staton S.E."/>
            <person name="Sallet E."/>
            <person name="Lelandais-Briere C."/>
            <person name="Moreau S."/>
            <person name="Carrere S."/>
            <person name="Blein T."/>
            <person name="Jardinaud M.F."/>
            <person name="Latrasse D."/>
            <person name="Zouine M."/>
            <person name="Zahm M."/>
            <person name="Kreplak J."/>
            <person name="Mayjonade B."/>
            <person name="Satge C."/>
            <person name="Perez M."/>
            <person name="Cauet S."/>
            <person name="Marande W."/>
            <person name="Chantry-Darmon C."/>
            <person name="Lopez-Roques C."/>
            <person name="Bouchez O."/>
            <person name="Berard A."/>
            <person name="Debelle F."/>
            <person name="Munos S."/>
            <person name="Bendahmane A."/>
            <person name="Berges H."/>
            <person name="Niebel A."/>
            <person name="Buitink J."/>
            <person name="Frugier F."/>
            <person name="Benhamed M."/>
            <person name="Crespi M."/>
            <person name="Gouzy J."/>
            <person name="Gamas P."/>
        </authorList>
    </citation>
    <scope>NUCLEOTIDE SEQUENCE [LARGE SCALE GENOMIC DNA]</scope>
    <source>
        <strain evidence="7">cv. Jemalong A17</strain>
    </source>
</reference>
<reference evidence="3 6" key="2">
    <citation type="journal article" date="2014" name="BMC Genomics">
        <title>An improved genome release (version Mt4.0) for the model legume Medicago truncatula.</title>
        <authorList>
            <person name="Tang H."/>
            <person name="Krishnakumar V."/>
            <person name="Bidwell S."/>
            <person name="Rosen B."/>
            <person name="Chan A."/>
            <person name="Zhou S."/>
            <person name="Gentzbittel L."/>
            <person name="Childs K.L."/>
            <person name="Yandell M."/>
            <person name="Gundlach H."/>
            <person name="Mayer K.F."/>
            <person name="Schwartz D.C."/>
            <person name="Town C.D."/>
        </authorList>
    </citation>
    <scope>GENOME REANNOTATION</scope>
    <source>
        <strain evidence="3">A17</strain>
        <strain evidence="5 6">cv. Jemalong A17</strain>
    </source>
</reference>
<reference evidence="5" key="3">
    <citation type="submission" date="2015-04" db="UniProtKB">
        <authorList>
            <consortium name="EnsemblPlants"/>
        </authorList>
    </citation>
    <scope>IDENTIFICATION</scope>
    <source>
        <strain evidence="5">cv. Jemalong A17</strain>
    </source>
</reference>
<organism evidence="3 6">
    <name type="scientific">Medicago truncatula</name>
    <name type="common">Barrel medic</name>
    <name type="synonym">Medicago tribuloides</name>
    <dbReference type="NCBI Taxonomy" id="3880"/>
    <lineage>
        <taxon>Eukaryota</taxon>
        <taxon>Viridiplantae</taxon>
        <taxon>Streptophyta</taxon>
        <taxon>Embryophyta</taxon>
        <taxon>Tracheophyta</taxon>
        <taxon>Spermatophyta</taxon>
        <taxon>Magnoliopsida</taxon>
        <taxon>eudicotyledons</taxon>
        <taxon>Gunneridae</taxon>
        <taxon>Pentapetalae</taxon>
        <taxon>rosids</taxon>
        <taxon>fabids</taxon>
        <taxon>Fabales</taxon>
        <taxon>Fabaceae</taxon>
        <taxon>Papilionoideae</taxon>
        <taxon>50 kb inversion clade</taxon>
        <taxon>NPAAA clade</taxon>
        <taxon>Hologalegina</taxon>
        <taxon>IRL clade</taxon>
        <taxon>Trifolieae</taxon>
        <taxon>Medicago</taxon>
    </lineage>
</organism>
<reference evidence="3 6" key="1">
    <citation type="journal article" date="2011" name="Nature">
        <title>The Medicago genome provides insight into the evolution of rhizobial symbioses.</title>
        <authorList>
            <person name="Young N.D."/>
            <person name="Debelle F."/>
            <person name="Oldroyd G.E."/>
            <person name="Geurts R."/>
            <person name="Cannon S.B."/>
            <person name="Udvardi M.K."/>
            <person name="Benedito V.A."/>
            <person name="Mayer K.F."/>
            <person name="Gouzy J."/>
            <person name="Schoof H."/>
            <person name="Van de Peer Y."/>
            <person name="Proost S."/>
            <person name="Cook D.R."/>
            <person name="Meyers B.C."/>
            <person name="Spannagl M."/>
            <person name="Cheung F."/>
            <person name="De Mita S."/>
            <person name="Krishnakumar V."/>
            <person name="Gundlach H."/>
            <person name="Zhou S."/>
            <person name="Mudge J."/>
            <person name="Bharti A.K."/>
            <person name="Murray J.D."/>
            <person name="Naoumkina M.A."/>
            <person name="Rosen B."/>
            <person name="Silverstein K.A."/>
            <person name="Tang H."/>
            <person name="Rombauts S."/>
            <person name="Zhao P.X."/>
            <person name="Zhou P."/>
            <person name="Barbe V."/>
            <person name="Bardou P."/>
            <person name="Bechner M."/>
            <person name="Bellec A."/>
            <person name="Berger A."/>
            <person name="Berges H."/>
            <person name="Bidwell S."/>
            <person name="Bisseling T."/>
            <person name="Choisne N."/>
            <person name="Couloux A."/>
            <person name="Denny R."/>
            <person name="Deshpande S."/>
            <person name="Dai X."/>
            <person name="Doyle J.J."/>
            <person name="Dudez A.M."/>
            <person name="Farmer A.D."/>
            <person name="Fouteau S."/>
            <person name="Franken C."/>
            <person name="Gibelin C."/>
            <person name="Gish J."/>
            <person name="Goldstein S."/>
            <person name="Gonzalez A.J."/>
            <person name="Green P.J."/>
            <person name="Hallab A."/>
            <person name="Hartog M."/>
            <person name="Hua A."/>
            <person name="Humphray S.J."/>
            <person name="Jeong D.H."/>
            <person name="Jing Y."/>
            <person name="Jocker A."/>
            <person name="Kenton S.M."/>
            <person name="Kim D.J."/>
            <person name="Klee K."/>
            <person name="Lai H."/>
            <person name="Lang C."/>
            <person name="Lin S."/>
            <person name="Macmil S.L."/>
            <person name="Magdelenat G."/>
            <person name="Matthews L."/>
            <person name="McCorrison J."/>
            <person name="Monaghan E.L."/>
            <person name="Mun J.H."/>
            <person name="Najar F.Z."/>
            <person name="Nicholson C."/>
            <person name="Noirot C."/>
            <person name="O'Bleness M."/>
            <person name="Paule C.R."/>
            <person name="Poulain J."/>
            <person name="Prion F."/>
            <person name="Qin B."/>
            <person name="Qu C."/>
            <person name="Retzel E.F."/>
            <person name="Riddle C."/>
            <person name="Sallet E."/>
            <person name="Samain S."/>
            <person name="Samson N."/>
            <person name="Sanders I."/>
            <person name="Saurat O."/>
            <person name="Scarpelli C."/>
            <person name="Schiex T."/>
            <person name="Segurens B."/>
            <person name="Severin A.J."/>
            <person name="Sherrier D.J."/>
            <person name="Shi R."/>
            <person name="Sims S."/>
            <person name="Singer S.R."/>
            <person name="Sinharoy S."/>
            <person name="Sterck L."/>
            <person name="Viollet A."/>
            <person name="Wang B.B."/>
            <person name="Wang K."/>
            <person name="Wang M."/>
            <person name="Wang X."/>
            <person name="Warfsmann J."/>
            <person name="Weissenbach J."/>
            <person name="White D.D."/>
            <person name="White J.D."/>
            <person name="Wiley G.B."/>
            <person name="Wincker P."/>
            <person name="Xing Y."/>
            <person name="Yang L."/>
            <person name="Yao Z."/>
            <person name="Ying F."/>
            <person name="Zhai J."/>
            <person name="Zhou L."/>
            <person name="Zuber A."/>
            <person name="Denarie J."/>
            <person name="Dixon R.A."/>
            <person name="May G.D."/>
            <person name="Schwartz D.C."/>
            <person name="Rogers J."/>
            <person name="Quetier F."/>
            <person name="Town C.D."/>
            <person name="Roe B.A."/>
        </authorList>
    </citation>
    <scope>NUCLEOTIDE SEQUENCE [LARGE SCALE GENOMIC DNA]</scope>
    <source>
        <strain evidence="3">A17</strain>
        <strain evidence="5 6">cv. Jemalong A17</strain>
    </source>
</reference>
<dbReference type="KEGG" id="mtr:25488434"/>
<feature type="region of interest" description="Disordered" evidence="1">
    <location>
        <begin position="100"/>
        <end position="226"/>
    </location>
</feature>
<feature type="compositionally biased region" description="Gly residues" evidence="1">
    <location>
        <begin position="100"/>
        <end position="132"/>
    </location>
</feature>
<dbReference type="HOGENOM" id="CLU_1226411_0_0_1"/>
<keyword evidence="2" id="KW-0732">Signal</keyword>
<evidence type="ECO:0000256" key="2">
    <source>
        <dbReference type="SAM" id="SignalP"/>
    </source>
</evidence>
<feature type="chain" id="PRO_5014500507" evidence="2">
    <location>
        <begin position="26"/>
        <end position="226"/>
    </location>
</feature>
<accession>A0A072V932</accession>
<feature type="compositionally biased region" description="Gly residues" evidence="1">
    <location>
        <begin position="141"/>
        <end position="150"/>
    </location>
</feature>
<dbReference type="Proteomes" id="UP000265566">
    <property type="component" value="Chromosome 2"/>
</dbReference>
<protein>
    <submittedName>
        <fullName evidence="3">Leguminosin group485 secreted peptide</fullName>
    </submittedName>
</protein>
<evidence type="ECO:0000313" key="3">
    <source>
        <dbReference type="EMBL" id="KEH38141.1"/>
    </source>
</evidence>
<reference evidence="4" key="5">
    <citation type="journal article" date="2018" name="Nat. Plants">
        <title>Whole-genome landscape of Medicago truncatula symbiotic genes.</title>
        <authorList>
            <person name="Pecrix Y."/>
            <person name="Gamas P."/>
            <person name="Carrere S."/>
        </authorList>
    </citation>
    <scope>NUCLEOTIDE SEQUENCE</scope>
    <source>
        <tissue evidence="4">Leaves</tissue>
    </source>
</reference>
<dbReference type="EMBL" id="CM001218">
    <property type="protein sequence ID" value="KEH38141.1"/>
    <property type="molecule type" value="Genomic_DNA"/>
</dbReference>
<proteinExistence type="predicted"/>
<evidence type="ECO:0000313" key="6">
    <source>
        <dbReference type="Proteomes" id="UP000002051"/>
    </source>
</evidence>